<feature type="transmembrane region" description="Helical" evidence="8">
    <location>
        <begin position="12"/>
        <end position="32"/>
    </location>
</feature>
<keyword evidence="6 8" id="KW-0472">Membrane</keyword>
<evidence type="ECO:0000256" key="8">
    <source>
        <dbReference type="SAM" id="Phobius"/>
    </source>
</evidence>
<dbReference type="InterPro" id="IPR003400">
    <property type="entry name" value="ExbD"/>
</dbReference>
<dbReference type="Pfam" id="PF02472">
    <property type="entry name" value="ExbD"/>
    <property type="match status" value="1"/>
</dbReference>
<keyword evidence="7" id="KW-0653">Protein transport</keyword>
<dbReference type="STRING" id="530564.Psta_0966"/>
<reference evidence="9 10" key="1">
    <citation type="journal article" date="2009" name="Stand. Genomic Sci.">
        <title>Complete genome sequence of Pirellula staleyi type strain (ATCC 27377).</title>
        <authorList>
            <person name="Clum A."/>
            <person name="Tindall B.J."/>
            <person name="Sikorski J."/>
            <person name="Ivanova N."/>
            <person name="Mavrommatis K."/>
            <person name="Lucas S."/>
            <person name="Glavina del Rio T."/>
            <person name="Nolan M."/>
            <person name="Chen F."/>
            <person name="Tice H."/>
            <person name="Pitluck S."/>
            <person name="Cheng J.F."/>
            <person name="Chertkov O."/>
            <person name="Brettin T."/>
            <person name="Han C."/>
            <person name="Detter J.C."/>
            <person name="Kuske C."/>
            <person name="Bruce D."/>
            <person name="Goodwin L."/>
            <person name="Ovchinikova G."/>
            <person name="Pati A."/>
            <person name="Mikhailova N."/>
            <person name="Chen A."/>
            <person name="Palaniappan K."/>
            <person name="Land M."/>
            <person name="Hauser L."/>
            <person name="Chang Y.J."/>
            <person name="Jeffries C.D."/>
            <person name="Chain P."/>
            <person name="Rohde M."/>
            <person name="Goker M."/>
            <person name="Bristow J."/>
            <person name="Eisen J.A."/>
            <person name="Markowitz V."/>
            <person name="Hugenholtz P."/>
            <person name="Kyrpides N.C."/>
            <person name="Klenk H.P."/>
            <person name="Lapidus A."/>
        </authorList>
    </citation>
    <scope>NUCLEOTIDE SEQUENCE [LARGE SCALE GENOMIC DNA]</scope>
    <source>
        <strain evidence="10">ATCC 27377 / DSM 6068 / ICPB 4128</strain>
    </source>
</reference>
<evidence type="ECO:0000256" key="7">
    <source>
        <dbReference type="RuleBase" id="RU003879"/>
    </source>
</evidence>
<keyword evidence="5 8" id="KW-1133">Transmembrane helix</keyword>
<proteinExistence type="inferred from homology"/>
<dbReference type="HOGENOM" id="CLU_085305_3_1_0"/>
<protein>
    <submittedName>
        <fullName evidence="9">Biopolymer transport protein ExbD/TolR</fullName>
    </submittedName>
</protein>
<keyword evidence="3" id="KW-1003">Cell membrane</keyword>
<comment type="subcellular location">
    <subcellularLocation>
        <location evidence="1">Cell membrane</location>
        <topology evidence="1">Single-pass membrane protein</topology>
    </subcellularLocation>
    <subcellularLocation>
        <location evidence="7">Cell membrane</location>
        <topology evidence="7">Single-pass type II membrane protein</topology>
    </subcellularLocation>
</comment>
<keyword evidence="4 7" id="KW-0812">Transmembrane</keyword>
<dbReference type="GO" id="GO:0005886">
    <property type="term" value="C:plasma membrane"/>
    <property type="evidence" value="ECO:0007669"/>
    <property type="project" value="UniProtKB-SubCell"/>
</dbReference>
<name>D2R7F5_PIRSD</name>
<sequence length="142" mass="15921">MRIPSMTASSGVGFNMTPMIDVVFQLIIFFLVSSHLAKRESQLELPLPIARSGEDDRESSDTRLTISVLASGELMAQGRTMSVDDVEQLLAARRSEIGEKLEVRLRSDRGTVYKHIEPLLLRCAKLNIWNVTYAVYPEEAQP</sequence>
<keyword evidence="10" id="KW-1185">Reference proteome</keyword>
<evidence type="ECO:0000256" key="6">
    <source>
        <dbReference type="ARBA" id="ARBA00023136"/>
    </source>
</evidence>
<dbReference type="GO" id="GO:0022857">
    <property type="term" value="F:transmembrane transporter activity"/>
    <property type="evidence" value="ECO:0007669"/>
    <property type="project" value="InterPro"/>
</dbReference>
<dbReference type="Proteomes" id="UP000001887">
    <property type="component" value="Chromosome"/>
</dbReference>
<gene>
    <name evidence="9" type="ordered locus">Psta_0966</name>
</gene>
<evidence type="ECO:0000313" key="10">
    <source>
        <dbReference type="Proteomes" id="UP000001887"/>
    </source>
</evidence>
<dbReference type="GO" id="GO:0015031">
    <property type="term" value="P:protein transport"/>
    <property type="evidence" value="ECO:0007669"/>
    <property type="project" value="UniProtKB-KW"/>
</dbReference>
<dbReference type="EMBL" id="CP001848">
    <property type="protein sequence ID" value="ADB15651.1"/>
    <property type="molecule type" value="Genomic_DNA"/>
</dbReference>
<evidence type="ECO:0000256" key="1">
    <source>
        <dbReference type="ARBA" id="ARBA00004162"/>
    </source>
</evidence>
<evidence type="ECO:0000256" key="4">
    <source>
        <dbReference type="ARBA" id="ARBA00022692"/>
    </source>
</evidence>
<dbReference type="AlphaFoldDB" id="D2R7F5"/>
<accession>D2R7F5</accession>
<evidence type="ECO:0000256" key="5">
    <source>
        <dbReference type="ARBA" id="ARBA00022989"/>
    </source>
</evidence>
<dbReference type="eggNOG" id="COG0848">
    <property type="taxonomic scope" value="Bacteria"/>
</dbReference>
<dbReference type="OrthoDB" id="287326at2"/>
<evidence type="ECO:0000313" key="9">
    <source>
        <dbReference type="EMBL" id="ADB15651.1"/>
    </source>
</evidence>
<dbReference type="PANTHER" id="PTHR30558:SF3">
    <property type="entry name" value="BIOPOLYMER TRANSPORT PROTEIN EXBD-RELATED"/>
    <property type="match status" value="1"/>
</dbReference>
<dbReference type="PANTHER" id="PTHR30558">
    <property type="entry name" value="EXBD MEMBRANE COMPONENT OF PMF-DRIVEN MACROMOLECULE IMPORT SYSTEM"/>
    <property type="match status" value="1"/>
</dbReference>
<evidence type="ECO:0000256" key="2">
    <source>
        <dbReference type="ARBA" id="ARBA00005811"/>
    </source>
</evidence>
<comment type="similarity">
    <text evidence="2 7">Belongs to the ExbD/TolR family.</text>
</comment>
<keyword evidence="7" id="KW-0813">Transport</keyword>
<organism evidence="9 10">
    <name type="scientific">Pirellula staleyi (strain ATCC 27377 / DSM 6068 / ICPB 4128)</name>
    <name type="common">Pirella staleyi</name>
    <dbReference type="NCBI Taxonomy" id="530564"/>
    <lineage>
        <taxon>Bacteria</taxon>
        <taxon>Pseudomonadati</taxon>
        <taxon>Planctomycetota</taxon>
        <taxon>Planctomycetia</taxon>
        <taxon>Pirellulales</taxon>
        <taxon>Pirellulaceae</taxon>
        <taxon>Pirellula</taxon>
    </lineage>
</organism>
<evidence type="ECO:0000256" key="3">
    <source>
        <dbReference type="ARBA" id="ARBA00022475"/>
    </source>
</evidence>
<dbReference type="KEGG" id="psl:Psta_0966"/>